<dbReference type="RefSeq" id="WP_263126240.1">
    <property type="nucleotide sequence ID" value="NZ_CP106753.1"/>
</dbReference>
<name>A0ABY6DUU9_9NEIS</name>
<proteinExistence type="predicted"/>
<evidence type="ECO:0008006" key="4">
    <source>
        <dbReference type="Google" id="ProtNLM"/>
    </source>
</evidence>
<evidence type="ECO:0000313" key="3">
    <source>
        <dbReference type="Proteomes" id="UP001061302"/>
    </source>
</evidence>
<reference evidence="2" key="1">
    <citation type="submission" date="2022-10" db="EMBL/GenBank/DDBJ databases">
        <title>Chitiniphilus purpureus sp. nov., a novel chitin-degrading bacterium isolated from crawfish pond sediment.</title>
        <authorList>
            <person name="Li K."/>
        </authorList>
    </citation>
    <scope>NUCLEOTIDE SEQUENCE</scope>
    <source>
        <strain evidence="2">CD1</strain>
    </source>
</reference>
<keyword evidence="1" id="KW-0472">Membrane</keyword>
<feature type="transmembrane region" description="Helical" evidence="1">
    <location>
        <begin position="6"/>
        <end position="24"/>
    </location>
</feature>
<evidence type="ECO:0000313" key="2">
    <source>
        <dbReference type="EMBL" id="UXY16836.1"/>
    </source>
</evidence>
<evidence type="ECO:0000256" key="1">
    <source>
        <dbReference type="SAM" id="Phobius"/>
    </source>
</evidence>
<protein>
    <recommendedName>
        <fullName evidence="4">Sel1 repeat family protein</fullName>
    </recommendedName>
</protein>
<sequence length="276" mass="31110">MNFPQIFVPIFVLIFFLIGCAPPPKIDAKKIKWRAGPLTQEEELMFHNELYGDQLYNTSINFNGNGYSLRRKTYFSELAKRGYLPAVAVLNSFDFEKRVHVLDHSVFHPLFAAARNGDLPSACAIFPIAWSKFQLTQSQKDEALALTLAGAKQGHLICQAYAAHFLQENDRNVEAEAYELAAAKAGYIFSIHGVRAALDAKKVKPEDNFDEILCWTLKGAAFRGKQNIRFAHAGEMASLSVHAGDDFAERKKQEWNWLDIGNVAVVRRMDCVNVQR</sequence>
<keyword evidence="3" id="KW-1185">Reference proteome</keyword>
<organism evidence="2 3">
    <name type="scientific">Chitiniphilus purpureus</name>
    <dbReference type="NCBI Taxonomy" id="2981137"/>
    <lineage>
        <taxon>Bacteria</taxon>
        <taxon>Pseudomonadati</taxon>
        <taxon>Pseudomonadota</taxon>
        <taxon>Betaproteobacteria</taxon>
        <taxon>Neisseriales</taxon>
        <taxon>Chitinibacteraceae</taxon>
        <taxon>Chitiniphilus</taxon>
    </lineage>
</organism>
<gene>
    <name evidence="2" type="ORF">N8I74_07420</name>
</gene>
<dbReference type="Proteomes" id="UP001061302">
    <property type="component" value="Chromosome"/>
</dbReference>
<accession>A0ABY6DUU9</accession>
<keyword evidence="1" id="KW-0812">Transmembrane</keyword>
<keyword evidence="1" id="KW-1133">Transmembrane helix</keyword>
<dbReference type="EMBL" id="CP106753">
    <property type="protein sequence ID" value="UXY16836.1"/>
    <property type="molecule type" value="Genomic_DNA"/>
</dbReference>